<name>F9CWD4_9ARCH</name>
<dbReference type="Proteomes" id="UP000004440">
    <property type="component" value="Unassembled WGS sequence"/>
</dbReference>
<gene>
    <name evidence="2" type="ORF">MY1_0824</name>
</gene>
<keyword evidence="1" id="KW-1133">Transmembrane helix</keyword>
<keyword evidence="1" id="KW-0812">Transmembrane</keyword>
<reference evidence="2 3" key="1">
    <citation type="journal article" date="2011" name="J. Bacteriol.">
        <title>Genome Sequence of an Ammonia-Oxidizing Soil Archaeon, "Candidatus Nitrosoarchaeum koreensis" MY1.</title>
        <authorList>
            <person name="Kim B.K."/>
            <person name="Jung M.Y."/>
            <person name="Yu D.S."/>
            <person name="Park S.J."/>
            <person name="Oh T.K."/>
            <person name="Rhee S.K."/>
            <person name="Kim J.F."/>
        </authorList>
    </citation>
    <scope>NUCLEOTIDE SEQUENCE [LARGE SCALE GENOMIC DNA]</scope>
    <source>
        <strain evidence="2 3">MY1</strain>
    </source>
</reference>
<protein>
    <submittedName>
        <fullName evidence="2">Uncharacterized protein</fullName>
    </submittedName>
</protein>
<keyword evidence="1" id="KW-0472">Membrane</keyword>
<sequence>MKSGTAIIVAGGIMILFGLILFYGMQGISSTDPDEKKFFSAIKHTGTFTGLLGIGVSIAGFLLYLMNRKPAPIIEDYDEPPNLQD</sequence>
<dbReference type="AlphaFoldDB" id="F9CWD4"/>
<dbReference type="OrthoDB" id="5022at2157"/>
<proteinExistence type="predicted"/>
<keyword evidence="3" id="KW-1185">Reference proteome</keyword>
<evidence type="ECO:0000313" key="2">
    <source>
        <dbReference type="EMBL" id="EGP93586.1"/>
    </source>
</evidence>
<feature type="transmembrane region" description="Helical" evidence="1">
    <location>
        <begin position="7"/>
        <end position="25"/>
    </location>
</feature>
<feature type="transmembrane region" description="Helical" evidence="1">
    <location>
        <begin position="45"/>
        <end position="65"/>
    </location>
</feature>
<dbReference type="RefSeq" id="WP_007550378.1">
    <property type="nucleotide sequence ID" value="NZ_AFPU01000001.1"/>
</dbReference>
<comment type="caution">
    <text evidence="2">The sequence shown here is derived from an EMBL/GenBank/DDBJ whole genome shotgun (WGS) entry which is preliminary data.</text>
</comment>
<organism evidence="2 3">
    <name type="scientific">Nitrosarchaeum koreense MY1</name>
    <dbReference type="NCBI Taxonomy" id="1001994"/>
    <lineage>
        <taxon>Archaea</taxon>
        <taxon>Nitrososphaerota</taxon>
        <taxon>Nitrososphaeria</taxon>
        <taxon>Nitrosopumilales</taxon>
        <taxon>Nitrosopumilaceae</taxon>
        <taxon>Nitrosarchaeum</taxon>
    </lineage>
</organism>
<evidence type="ECO:0000313" key="3">
    <source>
        <dbReference type="Proteomes" id="UP000004440"/>
    </source>
</evidence>
<evidence type="ECO:0000256" key="1">
    <source>
        <dbReference type="SAM" id="Phobius"/>
    </source>
</evidence>
<accession>F9CWD4</accession>
<dbReference type="EMBL" id="AFPU01000001">
    <property type="protein sequence ID" value="EGP93586.1"/>
    <property type="molecule type" value="Genomic_DNA"/>
</dbReference>